<feature type="transmembrane region" description="Helical" evidence="1">
    <location>
        <begin position="281"/>
        <end position="299"/>
    </location>
</feature>
<evidence type="ECO:0000313" key="3">
    <source>
        <dbReference type="Proteomes" id="UP000078348"/>
    </source>
</evidence>
<dbReference type="OrthoDB" id="300580at2759"/>
<proteinExistence type="predicted"/>
<sequence length="384" mass="43071">MSEEAVSTPTEKKKTPIGVLILWITLFLVSGTCSLIFGKLLYQTPSIGRYGQTENFQKPWFSNFIMFFGMSFLFIGFEINACKIEKKIKSNPEHAATAWNAENKRPIKSVYYKVFAPAFCDFLASFIMFVGLLWIDVSIWQMIRGSIIIFTGLIRQFWLKKPLKASEWVALGVIFLSLAVVGVAQLLTPKQQQTEPVPVGKMVLGMVLVFVAQGIQALQTVIEEHLLQGIEAPANMVVGMEGVWGFVLTAFVALPIAYFLPGEEGSGLHEDFIDSLYLCKNSMTVLTLNILSVVVLLVFNLSSMRVTLYTNSVVRNLLEPFRTFLVWATAVFIHYFIDKKYGEGLTVYSWLQLAGFVILSIGMLMFNGTIKCGKEKEEVKESLV</sequence>
<dbReference type="InterPro" id="IPR037185">
    <property type="entry name" value="EmrE-like"/>
</dbReference>
<protein>
    <submittedName>
        <fullName evidence="2">Drug/Metabolite Transporter (DMT) Superfamily</fullName>
    </submittedName>
</protein>
<gene>
    <name evidence="2" type="ORF">AV274_2551</name>
</gene>
<feature type="transmembrane region" description="Helical" evidence="1">
    <location>
        <begin position="199"/>
        <end position="222"/>
    </location>
</feature>
<feature type="transmembrane region" description="Helical" evidence="1">
    <location>
        <begin position="320"/>
        <end position="337"/>
    </location>
</feature>
<evidence type="ECO:0000313" key="2">
    <source>
        <dbReference type="EMBL" id="OAO15701.1"/>
    </source>
</evidence>
<dbReference type="GO" id="GO:0016020">
    <property type="term" value="C:membrane"/>
    <property type="evidence" value="ECO:0007669"/>
    <property type="project" value="TreeGrafter"/>
</dbReference>
<feature type="transmembrane region" description="Helical" evidence="1">
    <location>
        <begin position="168"/>
        <end position="187"/>
    </location>
</feature>
<feature type="transmembrane region" description="Helical" evidence="1">
    <location>
        <begin position="60"/>
        <end position="79"/>
    </location>
</feature>
<dbReference type="AlphaFoldDB" id="A0A196SHB3"/>
<keyword evidence="1" id="KW-0472">Membrane</keyword>
<feature type="transmembrane region" description="Helical" evidence="1">
    <location>
        <begin position="114"/>
        <end position="135"/>
    </location>
</feature>
<name>A0A196SHB3_BLAHN</name>
<organism evidence="2 3">
    <name type="scientific">Blastocystis sp. subtype 1 (strain ATCC 50177 / NandII)</name>
    <dbReference type="NCBI Taxonomy" id="478820"/>
    <lineage>
        <taxon>Eukaryota</taxon>
        <taxon>Sar</taxon>
        <taxon>Stramenopiles</taxon>
        <taxon>Bigyra</taxon>
        <taxon>Opalozoa</taxon>
        <taxon>Opalinata</taxon>
        <taxon>Blastocystidae</taxon>
        <taxon>Blastocystis</taxon>
    </lineage>
</organism>
<feature type="transmembrane region" description="Helical" evidence="1">
    <location>
        <begin position="20"/>
        <end position="40"/>
    </location>
</feature>
<evidence type="ECO:0000256" key="1">
    <source>
        <dbReference type="SAM" id="Phobius"/>
    </source>
</evidence>
<feature type="transmembrane region" description="Helical" evidence="1">
    <location>
        <begin position="141"/>
        <end position="159"/>
    </location>
</feature>
<keyword evidence="1" id="KW-1133">Transmembrane helix</keyword>
<keyword evidence="1" id="KW-0812">Transmembrane</keyword>
<dbReference type="EMBL" id="LXWW01000121">
    <property type="protein sequence ID" value="OAO15701.1"/>
    <property type="molecule type" value="Genomic_DNA"/>
</dbReference>
<accession>A0A196SHB3</accession>
<dbReference type="STRING" id="478820.A0A196SHB3"/>
<comment type="caution">
    <text evidence="2">The sequence shown here is derived from an EMBL/GenBank/DDBJ whole genome shotgun (WGS) entry which is preliminary data.</text>
</comment>
<reference evidence="2 3" key="1">
    <citation type="submission" date="2016-05" db="EMBL/GenBank/DDBJ databases">
        <title>Nuclear genome of Blastocystis sp. subtype 1 NandII.</title>
        <authorList>
            <person name="Gentekaki E."/>
            <person name="Curtis B."/>
            <person name="Stairs C."/>
            <person name="Eme L."/>
            <person name="Herman E."/>
            <person name="Klimes V."/>
            <person name="Arias M.C."/>
            <person name="Elias M."/>
            <person name="Hilliou F."/>
            <person name="Klute M."/>
            <person name="Malik S.-B."/>
            <person name="Pightling A."/>
            <person name="Rachubinski R."/>
            <person name="Salas D."/>
            <person name="Schlacht A."/>
            <person name="Suga H."/>
            <person name="Archibald J."/>
            <person name="Ball S.G."/>
            <person name="Clark G."/>
            <person name="Dacks J."/>
            <person name="Van Der Giezen M."/>
            <person name="Tsaousis A."/>
            <person name="Roger A."/>
        </authorList>
    </citation>
    <scope>NUCLEOTIDE SEQUENCE [LARGE SCALE GENOMIC DNA]</scope>
    <source>
        <strain evidence="3">ATCC 50177 / NandII</strain>
    </source>
</reference>
<dbReference type="Proteomes" id="UP000078348">
    <property type="component" value="Unassembled WGS sequence"/>
</dbReference>
<dbReference type="PANTHER" id="PTHR13146">
    <property type="match status" value="1"/>
</dbReference>
<feature type="transmembrane region" description="Helical" evidence="1">
    <location>
        <begin position="243"/>
        <end position="261"/>
    </location>
</feature>
<keyword evidence="3" id="KW-1185">Reference proteome</keyword>
<feature type="transmembrane region" description="Helical" evidence="1">
    <location>
        <begin position="349"/>
        <end position="366"/>
    </location>
</feature>
<dbReference type="SUPFAM" id="SSF103481">
    <property type="entry name" value="Multidrug resistance efflux transporter EmrE"/>
    <property type="match status" value="1"/>
</dbReference>